<dbReference type="PROSITE" id="PS50943">
    <property type="entry name" value="HTH_CROC1"/>
    <property type="match status" value="1"/>
</dbReference>
<proteinExistence type="predicted"/>
<dbReference type="EMBL" id="CP023778">
    <property type="protein sequence ID" value="ATL65581.1"/>
    <property type="molecule type" value="Genomic_DNA"/>
</dbReference>
<dbReference type="GeneID" id="88356699"/>
<dbReference type="AlphaFoldDB" id="A0A291RDA6"/>
<dbReference type="InterPro" id="IPR010982">
    <property type="entry name" value="Lambda_DNA-bd_dom_sf"/>
</dbReference>
<dbReference type="RefSeq" id="WP_098692853.1">
    <property type="nucleotide sequence ID" value="NZ_CP023778.1"/>
</dbReference>
<evidence type="ECO:0000313" key="2">
    <source>
        <dbReference type="EMBL" id="ATL65581.1"/>
    </source>
</evidence>
<feature type="domain" description="HTH cro/C1-type" evidence="1">
    <location>
        <begin position="67"/>
        <end position="89"/>
    </location>
</feature>
<dbReference type="InterPro" id="IPR001387">
    <property type="entry name" value="Cro/C1-type_HTH"/>
</dbReference>
<protein>
    <recommendedName>
        <fullName evidence="1">HTH cro/C1-type domain-containing protein</fullName>
    </recommendedName>
</protein>
<name>A0A291RDA6_9NOCA</name>
<accession>A0A291RDA6</accession>
<dbReference type="GO" id="GO:0003677">
    <property type="term" value="F:DNA binding"/>
    <property type="evidence" value="ECO:0007669"/>
    <property type="project" value="InterPro"/>
</dbReference>
<dbReference type="Proteomes" id="UP000221961">
    <property type="component" value="Chromosome"/>
</dbReference>
<dbReference type="Gene3D" id="1.10.260.40">
    <property type="entry name" value="lambda repressor-like DNA-binding domains"/>
    <property type="match status" value="1"/>
</dbReference>
<organism evidence="2 3">
    <name type="scientific">Nocardia terpenica</name>
    <dbReference type="NCBI Taxonomy" id="455432"/>
    <lineage>
        <taxon>Bacteria</taxon>
        <taxon>Bacillati</taxon>
        <taxon>Actinomycetota</taxon>
        <taxon>Actinomycetes</taxon>
        <taxon>Mycobacteriales</taxon>
        <taxon>Nocardiaceae</taxon>
        <taxon>Nocardia</taxon>
    </lineage>
</organism>
<evidence type="ECO:0000259" key="1">
    <source>
        <dbReference type="PROSITE" id="PS50943"/>
    </source>
</evidence>
<evidence type="ECO:0000313" key="3">
    <source>
        <dbReference type="Proteomes" id="UP000221961"/>
    </source>
</evidence>
<reference evidence="2 3" key="1">
    <citation type="submission" date="2017-10" db="EMBL/GenBank/DDBJ databases">
        <title>Comparative genomics between pathogenic Norcardia.</title>
        <authorList>
            <person name="Zeng L."/>
        </authorList>
    </citation>
    <scope>NUCLEOTIDE SEQUENCE [LARGE SCALE GENOMIC DNA]</scope>
    <source>
        <strain evidence="2 3">NC_YFY_NT001</strain>
    </source>
</reference>
<sequence length="160" mass="17930">MGEEPAARHGARPLVQQMDRRLTELIAARYPDQRKRPGYGRMASEIREATGGAISGTYLWELATGKKRNPTMEQLDILSAFFGVRPEYFFTDEGAGMRAAPESATDPETEDAALLRRRLAEQDVRTIAMRAGAMSPALRRQLLQMMDILDPAPPRDEGRR</sequence>
<dbReference type="KEGG" id="ntp:CRH09_04520"/>
<gene>
    <name evidence="2" type="ORF">CRH09_04520</name>
</gene>